<evidence type="ECO:0000256" key="6">
    <source>
        <dbReference type="PROSITE-ProRule" id="PRU00076"/>
    </source>
</evidence>
<dbReference type="PROSITE" id="PS50025">
    <property type="entry name" value="LAM_G_DOMAIN"/>
    <property type="match status" value="2"/>
</dbReference>
<dbReference type="PROSITE" id="PS01186">
    <property type="entry name" value="EGF_2"/>
    <property type="match status" value="1"/>
</dbReference>
<evidence type="ECO:0000256" key="1">
    <source>
        <dbReference type="ARBA" id="ARBA00022536"/>
    </source>
</evidence>
<dbReference type="GO" id="GO:0016318">
    <property type="term" value="P:ommatidial rotation"/>
    <property type="evidence" value="ECO:0007669"/>
    <property type="project" value="UniProtKB-ARBA"/>
</dbReference>
<evidence type="ECO:0000313" key="10">
    <source>
        <dbReference type="RefSeq" id="XP_052124669.1"/>
    </source>
</evidence>
<dbReference type="GeneID" id="113214362"/>
<dbReference type="PANTHER" id="PTHR15036:SF85">
    <property type="entry name" value="SP2353, ISOFORM A"/>
    <property type="match status" value="1"/>
</dbReference>
<feature type="domain" description="Laminin G" evidence="7">
    <location>
        <begin position="158"/>
        <end position="337"/>
    </location>
</feature>
<dbReference type="InterPro" id="IPR000742">
    <property type="entry name" value="EGF"/>
</dbReference>
<dbReference type="Pfam" id="PF12661">
    <property type="entry name" value="hEGF"/>
    <property type="match status" value="1"/>
</dbReference>
<dbReference type="CDD" id="cd00053">
    <property type="entry name" value="EGF"/>
    <property type="match status" value="1"/>
</dbReference>
<dbReference type="CDD" id="cd00054">
    <property type="entry name" value="EGF_CA"/>
    <property type="match status" value="1"/>
</dbReference>
<keyword evidence="9" id="KW-1185">Reference proteome</keyword>
<dbReference type="KEGG" id="foc:113214362"/>
<evidence type="ECO:0000256" key="3">
    <source>
        <dbReference type="ARBA" id="ARBA00022737"/>
    </source>
</evidence>
<protein>
    <submittedName>
        <fullName evidence="10">Pikachurin</fullName>
    </submittedName>
</protein>
<keyword evidence="3" id="KW-0677">Repeat</keyword>
<accession>A0A9C6WYR9</accession>
<dbReference type="SUPFAM" id="SSF49899">
    <property type="entry name" value="Concanavalin A-like lectins/glucanases"/>
    <property type="match status" value="2"/>
</dbReference>
<evidence type="ECO:0000256" key="4">
    <source>
        <dbReference type="ARBA" id="ARBA00023157"/>
    </source>
</evidence>
<evidence type="ECO:0000313" key="9">
    <source>
        <dbReference type="Proteomes" id="UP000504606"/>
    </source>
</evidence>
<reference evidence="10" key="1">
    <citation type="submission" date="2025-08" db="UniProtKB">
        <authorList>
            <consortium name="RefSeq"/>
        </authorList>
    </citation>
    <scope>IDENTIFICATION</scope>
    <source>
        <tissue evidence="10">Whole organism</tissue>
    </source>
</reference>
<sequence length="447" mass="48303">MVWFWFDCGSGQGVVRSDETVLLNEWNRVSVHRHRWDASVRLNGGKWVTGRSKGLFSRITFREPLFLGGPGNTTGLAGKLPVDRGLRGCVRHVEVNGQVYDLSEDAMQGFDVDECRADRCSKVPCRHGGTCVTERDGPAVCLCPLGYSGELCDTRVDLLVPSFNGSSYLRYPGLGDTALSWLDLQLTLKATAADGLVLYNGHRADGHGDFMALALVDGHLEFSFDLGTGPATVRSSLPLSLGEWHEVRVSRTGRLAVLQLDAHAPDEAMAPGAFLQLSLPLSLYLGGVPALHSVAPRLRARTSFVGCIQKVMVNEQPLHLLESALAGVNVDNCPHPCAARPCAPRGRCVPQHDYFTCLCPAGEGASCSASGAASNDLVPAAGDALPSEAPAAEHDPQLLEHRLSAGFSGNGHLHFSDMETVRRSEVHGMMHSALWKGSWRREVSWQH</sequence>
<dbReference type="PANTHER" id="PTHR15036">
    <property type="entry name" value="PIKACHURIN-LIKE PROTEIN"/>
    <property type="match status" value="1"/>
</dbReference>
<dbReference type="PROSITE" id="PS50026">
    <property type="entry name" value="EGF_3"/>
    <property type="match status" value="1"/>
</dbReference>
<proteinExistence type="predicted"/>
<dbReference type="InterPro" id="IPR013032">
    <property type="entry name" value="EGF-like_CS"/>
</dbReference>
<dbReference type="GO" id="GO:0007411">
    <property type="term" value="P:axon guidance"/>
    <property type="evidence" value="ECO:0007669"/>
    <property type="project" value="UniProtKB-ARBA"/>
</dbReference>
<dbReference type="SMART" id="SM00282">
    <property type="entry name" value="LamG"/>
    <property type="match status" value="1"/>
</dbReference>
<dbReference type="Proteomes" id="UP000504606">
    <property type="component" value="Unplaced"/>
</dbReference>
<feature type="disulfide bond" evidence="6">
    <location>
        <begin position="143"/>
        <end position="152"/>
    </location>
</feature>
<dbReference type="AlphaFoldDB" id="A0A9C6WYR9"/>
<dbReference type="InterPro" id="IPR001791">
    <property type="entry name" value="Laminin_G"/>
</dbReference>
<keyword evidence="4 6" id="KW-1015">Disulfide bond</keyword>
<dbReference type="OrthoDB" id="10014052at2759"/>
<dbReference type="GO" id="GO:0120035">
    <property type="term" value="P:regulation of plasma membrane bounded cell projection organization"/>
    <property type="evidence" value="ECO:0007669"/>
    <property type="project" value="UniProtKB-ARBA"/>
</dbReference>
<dbReference type="FunFam" id="2.10.25.10:FF:000012">
    <property type="entry name" value="Delta-like protein"/>
    <property type="match status" value="1"/>
</dbReference>
<organism evidence="9 10">
    <name type="scientific">Frankliniella occidentalis</name>
    <name type="common">Western flower thrips</name>
    <name type="synonym">Euthrips occidentalis</name>
    <dbReference type="NCBI Taxonomy" id="133901"/>
    <lineage>
        <taxon>Eukaryota</taxon>
        <taxon>Metazoa</taxon>
        <taxon>Ecdysozoa</taxon>
        <taxon>Arthropoda</taxon>
        <taxon>Hexapoda</taxon>
        <taxon>Insecta</taxon>
        <taxon>Pterygota</taxon>
        <taxon>Neoptera</taxon>
        <taxon>Paraneoptera</taxon>
        <taxon>Thysanoptera</taxon>
        <taxon>Terebrantia</taxon>
        <taxon>Thripoidea</taxon>
        <taxon>Thripidae</taxon>
        <taxon>Frankliniella</taxon>
    </lineage>
</organism>
<dbReference type="Pfam" id="PF00008">
    <property type="entry name" value="EGF"/>
    <property type="match status" value="1"/>
</dbReference>
<dbReference type="SMART" id="SM00181">
    <property type="entry name" value="EGF"/>
    <property type="match status" value="2"/>
</dbReference>
<dbReference type="GO" id="GO:0005911">
    <property type="term" value="C:cell-cell junction"/>
    <property type="evidence" value="ECO:0007669"/>
    <property type="project" value="UniProtKB-ARBA"/>
</dbReference>
<dbReference type="GO" id="GO:0005509">
    <property type="term" value="F:calcium ion binding"/>
    <property type="evidence" value="ECO:0007669"/>
    <property type="project" value="InterPro"/>
</dbReference>
<evidence type="ECO:0000259" key="7">
    <source>
        <dbReference type="PROSITE" id="PS50025"/>
    </source>
</evidence>
<dbReference type="GO" id="GO:0040008">
    <property type="term" value="P:regulation of growth"/>
    <property type="evidence" value="ECO:0007669"/>
    <property type="project" value="UniProtKB-ARBA"/>
</dbReference>
<dbReference type="Gene3D" id="2.10.25.10">
    <property type="entry name" value="Laminin"/>
    <property type="match status" value="1"/>
</dbReference>
<dbReference type="RefSeq" id="XP_052124669.1">
    <property type="nucleotide sequence ID" value="XM_052268709.1"/>
</dbReference>
<dbReference type="GO" id="GO:0016020">
    <property type="term" value="C:membrane"/>
    <property type="evidence" value="ECO:0007669"/>
    <property type="project" value="UniProtKB-SubCell"/>
</dbReference>
<dbReference type="InterPro" id="IPR050372">
    <property type="entry name" value="Neurexin-related_CASP"/>
</dbReference>
<dbReference type="PROSITE" id="PS00022">
    <property type="entry name" value="EGF_1"/>
    <property type="match status" value="1"/>
</dbReference>
<dbReference type="GO" id="GO:0050769">
    <property type="term" value="P:positive regulation of neurogenesis"/>
    <property type="evidence" value="ECO:0007669"/>
    <property type="project" value="UniProtKB-ARBA"/>
</dbReference>
<dbReference type="Pfam" id="PF00054">
    <property type="entry name" value="Laminin_G_1"/>
    <property type="match status" value="2"/>
</dbReference>
<gene>
    <name evidence="10" type="primary">LOC113214362</name>
</gene>
<dbReference type="GO" id="GO:0048056">
    <property type="term" value="P:R3/R4 cell differentiation"/>
    <property type="evidence" value="ECO:0007669"/>
    <property type="project" value="UniProtKB-ARBA"/>
</dbReference>
<feature type="domain" description="EGF-like" evidence="8">
    <location>
        <begin position="116"/>
        <end position="153"/>
    </location>
</feature>
<dbReference type="InterPro" id="IPR001881">
    <property type="entry name" value="EGF-like_Ca-bd_dom"/>
</dbReference>
<evidence type="ECO:0000256" key="5">
    <source>
        <dbReference type="ARBA" id="ARBA00023180"/>
    </source>
</evidence>
<keyword evidence="2" id="KW-0732">Signal</keyword>
<dbReference type="Gene3D" id="2.60.120.200">
    <property type="match status" value="2"/>
</dbReference>
<feature type="domain" description="Laminin G" evidence="7">
    <location>
        <begin position="1"/>
        <end position="120"/>
    </location>
</feature>
<dbReference type="CDD" id="cd00110">
    <property type="entry name" value="LamG"/>
    <property type="match status" value="2"/>
</dbReference>
<keyword evidence="1 6" id="KW-0245">EGF-like domain</keyword>
<comment type="caution">
    <text evidence="6">Lacks conserved residue(s) required for the propagation of feature annotation.</text>
</comment>
<evidence type="ECO:0000259" key="8">
    <source>
        <dbReference type="PROSITE" id="PS50026"/>
    </source>
</evidence>
<evidence type="ECO:0000256" key="2">
    <source>
        <dbReference type="ARBA" id="ARBA00022729"/>
    </source>
</evidence>
<dbReference type="SMART" id="SM00179">
    <property type="entry name" value="EGF_CA"/>
    <property type="match status" value="2"/>
</dbReference>
<dbReference type="InterPro" id="IPR013320">
    <property type="entry name" value="ConA-like_dom_sf"/>
</dbReference>
<name>A0A9C6WYR9_FRAOC</name>
<keyword evidence="5" id="KW-0325">Glycoprotein</keyword>